<dbReference type="AlphaFoldDB" id="A0A1X6MJV4"/>
<dbReference type="Gene3D" id="3.40.50.1820">
    <property type="entry name" value="alpha/beta hydrolase"/>
    <property type="match status" value="1"/>
</dbReference>
<reference evidence="1 2" key="1">
    <citation type="submission" date="2017-04" db="EMBL/GenBank/DDBJ databases">
        <title>Genome Sequence of the Model Brown-Rot Fungus Postia placenta SB12.</title>
        <authorList>
            <consortium name="DOE Joint Genome Institute"/>
            <person name="Gaskell J."/>
            <person name="Kersten P."/>
            <person name="Larrondo L.F."/>
            <person name="Canessa P."/>
            <person name="Martinez D."/>
            <person name="Hibbett D."/>
            <person name="Schmoll M."/>
            <person name="Kubicek C.P."/>
            <person name="Martinez A.T."/>
            <person name="Yadav J."/>
            <person name="Master E."/>
            <person name="Magnuson J.K."/>
            <person name="James T."/>
            <person name="Yaver D."/>
            <person name="Berka R."/>
            <person name="Labutti K."/>
            <person name="Lipzen A."/>
            <person name="Aerts A."/>
            <person name="Barry K."/>
            <person name="Henrissat B."/>
            <person name="Blanchette R."/>
            <person name="Grigoriev I."/>
            <person name="Cullen D."/>
        </authorList>
    </citation>
    <scope>NUCLEOTIDE SEQUENCE [LARGE SCALE GENOMIC DNA]</scope>
    <source>
        <strain evidence="1 2">MAD-698-R-SB12</strain>
    </source>
</reference>
<name>A0A1X6MJV4_9APHY</name>
<gene>
    <name evidence="1" type="ORF">POSPLADRAFT_1159750</name>
</gene>
<dbReference type="OrthoDB" id="2979148at2759"/>
<dbReference type="Proteomes" id="UP000194127">
    <property type="component" value="Unassembled WGS sequence"/>
</dbReference>
<protein>
    <submittedName>
        <fullName evidence="1">Uncharacterized protein</fullName>
    </submittedName>
</protein>
<accession>A0A1X6MJV4</accession>
<evidence type="ECO:0000313" key="1">
    <source>
        <dbReference type="EMBL" id="OSX56472.1"/>
    </source>
</evidence>
<dbReference type="GeneID" id="36332397"/>
<organism evidence="1 2">
    <name type="scientific">Postia placenta MAD-698-R-SB12</name>
    <dbReference type="NCBI Taxonomy" id="670580"/>
    <lineage>
        <taxon>Eukaryota</taxon>
        <taxon>Fungi</taxon>
        <taxon>Dikarya</taxon>
        <taxon>Basidiomycota</taxon>
        <taxon>Agaricomycotina</taxon>
        <taxon>Agaricomycetes</taxon>
        <taxon>Polyporales</taxon>
        <taxon>Adustoporiaceae</taxon>
        <taxon>Rhodonia</taxon>
    </lineage>
</organism>
<dbReference type="STRING" id="670580.A0A1X6MJV4"/>
<dbReference type="RefSeq" id="XP_024333266.1">
    <property type="nucleotide sequence ID" value="XM_024487448.1"/>
</dbReference>
<dbReference type="EMBL" id="KZ110613">
    <property type="protein sequence ID" value="OSX56472.1"/>
    <property type="molecule type" value="Genomic_DNA"/>
</dbReference>
<proteinExistence type="predicted"/>
<dbReference type="InterPro" id="IPR029058">
    <property type="entry name" value="AB_hydrolase_fold"/>
</dbReference>
<keyword evidence="2" id="KW-1185">Reference proteome</keyword>
<sequence>MHSWSVCSIAVSQLLRQWPSEELGSSEDISRGKGRAKEVQNLEVQDSLTSKRAVLCVANKLMLVLGYNEYIIQGDDWGYYISKLLITEYGTKTVKAWHTNMPVYVCSTTRPWHTHI</sequence>
<evidence type="ECO:0000313" key="2">
    <source>
        <dbReference type="Proteomes" id="UP000194127"/>
    </source>
</evidence>